<protein>
    <recommendedName>
        <fullName evidence="1">DUF3857 domain-containing protein</fullName>
    </recommendedName>
</protein>
<organism evidence="2 3">
    <name type="scientific">Constantimarinum furrinae</name>
    <dbReference type="NCBI Taxonomy" id="2562285"/>
    <lineage>
        <taxon>Bacteria</taxon>
        <taxon>Pseudomonadati</taxon>
        <taxon>Bacteroidota</taxon>
        <taxon>Flavobacteriia</taxon>
        <taxon>Flavobacteriales</taxon>
        <taxon>Flavobacteriaceae</taxon>
        <taxon>Altibacter/Constantimarinum group</taxon>
        <taxon>Constantimarinum</taxon>
    </lineage>
</organism>
<dbReference type="Pfam" id="PF12969">
    <property type="entry name" value="DUF3857"/>
    <property type="match status" value="1"/>
</dbReference>
<gene>
    <name evidence="2" type="ORF">ALE3EI_0377</name>
</gene>
<dbReference type="Gene3D" id="2.60.120.1130">
    <property type="match status" value="1"/>
</dbReference>
<keyword evidence="3" id="KW-1185">Reference proteome</keyword>
<accession>A0A7G8PRJ8</accession>
<proteinExistence type="predicted"/>
<dbReference type="RefSeq" id="WP_186990283.1">
    <property type="nucleotide sequence ID" value="NZ_CP052909.1"/>
</dbReference>
<dbReference type="InterPro" id="IPR024618">
    <property type="entry name" value="DUF3857"/>
</dbReference>
<dbReference type="Proteomes" id="UP000515514">
    <property type="component" value="Chromosome"/>
</dbReference>
<dbReference type="AlphaFoldDB" id="A0A7G8PRJ8"/>
<dbReference type="Gene3D" id="2.60.40.3140">
    <property type="match status" value="1"/>
</dbReference>
<evidence type="ECO:0000313" key="2">
    <source>
        <dbReference type="EMBL" id="QNJ96964.1"/>
    </source>
</evidence>
<dbReference type="EMBL" id="CP052909">
    <property type="protein sequence ID" value="QNJ96964.1"/>
    <property type="molecule type" value="Genomic_DNA"/>
</dbReference>
<dbReference type="Gene3D" id="3.10.620.30">
    <property type="match status" value="1"/>
</dbReference>
<sequence length="674" mass="76618">MKFLLVLTICFFTTLSGNSQNYKFGKVSKEELEEKADPLYPDADASVLYREYKTHFEYTQGEGFTIYTQVFERIKIYNPEGFDWGSVVVKTYNHNKAREEFGSLKGTTYNLVKGSIEKEKLKSNGVFEARLNNYYINNTFTMPNLKPGSVIEYEYKISSPFNDIENIDLQYTIPIRKEVVEVRVPEYYVYNNFSNPQAAVSYNYEKDTKEIEVAIRSRSGLGSANHNSVFDNAPGNSGGMFKYKENIYMLDEENIPPLKKESLVDNLSNYRAKSIWELALIKNPNGIPKSYSTTWEDVTKSIYENDDFVNQIKRKGYFEEDMATAISGLDDPLEKMAAIFHFVKTKVKWNDYLGYFPENGVKKAYSEGLGNSADINLMLVSMLQSANLNANPVLVSTRSNGIPLFPTRYGFNYVIASVEFNNQLYLMDATAPFSGINMLPERAMNWQGRLIRPDGTSQGVGLYPGFPSKEQTYVQAEIVDGVIEAKVRQRKGDHFARAYREKFVNSSIESQMSNLNPDNEAVNISDLEVKDLESLSQNVNLSYSASALAIIEEINGELYLSPMLFFGEKENPFKADTRDYPIFFGYPFSNKYNINIKIPEGYKVTSVPEGIKANLSNNMGSYTYLAKEVGGMIQLSVELEINAPIILSQDYQFLKAMFTQIIEKEKEKVVLTKA</sequence>
<evidence type="ECO:0000259" key="1">
    <source>
        <dbReference type="Pfam" id="PF12969"/>
    </source>
</evidence>
<evidence type="ECO:0000313" key="3">
    <source>
        <dbReference type="Proteomes" id="UP000515514"/>
    </source>
</evidence>
<dbReference type="KEGG" id="alti:ALE3EI_0377"/>
<name>A0A7G8PRJ8_9FLAO</name>
<feature type="domain" description="DUF3857" evidence="1">
    <location>
        <begin position="72"/>
        <end position="213"/>
    </location>
</feature>
<reference evidence="2 3" key="1">
    <citation type="submission" date="2020-04" db="EMBL/GenBank/DDBJ databases">
        <title>Genome sequence of Altibacter aquimarinus strain ALE3EI.</title>
        <authorList>
            <person name="Oh H.-M."/>
            <person name="Jang D."/>
        </authorList>
    </citation>
    <scope>NUCLEOTIDE SEQUENCE [LARGE SCALE GENOMIC DNA]</scope>
    <source>
        <strain evidence="2 3">ALE3EI</strain>
    </source>
</reference>